<keyword evidence="4" id="KW-0539">Nucleus</keyword>
<feature type="compositionally biased region" description="Low complexity" evidence="6">
    <location>
        <begin position="789"/>
        <end position="800"/>
    </location>
</feature>
<dbReference type="KEGG" id="pmrn:116949399"/>
<gene>
    <name evidence="9" type="primary">LOC116949399</name>
</gene>
<dbReference type="Gene3D" id="3.90.1150.190">
    <property type="entry name" value="SLED domain"/>
    <property type="match status" value="1"/>
</dbReference>
<accession>A0AAJ7TTS7</accession>
<dbReference type="InterPro" id="IPR021987">
    <property type="entry name" value="SLED"/>
</dbReference>
<feature type="repeat" description="MBT" evidence="5">
    <location>
        <begin position="430"/>
        <end position="524"/>
    </location>
</feature>
<evidence type="ECO:0000256" key="5">
    <source>
        <dbReference type="PROSITE-ProRule" id="PRU00459"/>
    </source>
</evidence>
<feature type="compositionally biased region" description="Gly residues" evidence="6">
    <location>
        <begin position="848"/>
        <end position="865"/>
    </location>
</feature>
<dbReference type="InterPro" id="IPR050548">
    <property type="entry name" value="PcG_chromatin_remod_factors"/>
</dbReference>
<dbReference type="InterPro" id="IPR038348">
    <property type="entry name" value="SLED_sf"/>
</dbReference>
<sequence length="994" mass="108410">MDGWETTKPTLPGETLVSAETNGELVGSDEVCSAEEVEFNWDEYLEECGATPVPHTAFKHVERSLQSGFAAGMKFEVRNRGGTGTYWVAEVVTTCGQLLLLRYAGYCADRSADFWCDVRTADLHPVGWCALTGNELQPPEAIKEKYKDWGAFLIKTLTGARTAPSSLLEGPNRGKPPMELIVPGSVLELFDDRGDSCPHQHPHLARPHPQSPPPPPRCWPVLVTHNVGGRLRLRYCGLGELHGGKYDRWIFYLHPRLHPLGWAQRSQCVLEPPAAIKGMKSEQEWKSILCSVYEKKEPLLSPEIFKERAEVRSHRLVPGMKLEAVHPASPFCISPATVATVLSDKYFVVEVDEPRASRATGLDAVASLGASGGGGGGTAAVRRHGSAGGPEAAAAPFVCHADSPSILPVQWSLKNGATLAPPQGYSSHDFDWAEYLKVCGAEPAPLHRFPAEHEFQEGMRLEAANPLQPSEICVASVVRVRGRLVWLRLEGLKNPLPDCIVDVESMDIFPVGWCETNGYPLCLPTKAVFPAQKKIAVVQPEKQLPISVATEDEPKAQDLTVHTSDTGTGIGKYCCPRIFFNHRCFSGRYLNKGRIAELPQSVGPGNCVAVLREALSLLINAAYKPSRMLREVQHNGEGRWGGHKETLKAKYKGKSYRATVELVHSAEKVAEFCRWVCVRLECCPFLFGPTSVSDVCPERCSNLTKTRYTHYYGKKKGKHAAAAPLCAEEETGVPGKTRETRGRRRGTRKARTSIDSTPAGSPQNSVDYDDDVDEEEEEEEDDDDDDTIETASSETSSLAARPRTPDEPPRRVPPLRINTRPQIPTLVAPPPPPPPPLQRSLRKRKGSRGGSGSGSGSGNGSGPGSGAAAEGAAAATASPLDENEEEHGKRGKRSALGKEEEPASRAAGKRSEAGFRLESNPLKWSVADVVRFIRSTDCAPLAKVFHEQEIDGQALLLLTLPTVQECMDLKLGPAIKLCHHVEQVKAAFYHTYAN</sequence>
<feature type="repeat" description="MBT" evidence="5">
    <location>
        <begin position="283"/>
        <end position="422"/>
    </location>
</feature>
<dbReference type="Proteomes" id="UP001318040">
    <property type="component" value="Chromosome 36"/>
</dbReference>
<feature type="repeat" description="MBT" evidence="5">
    <location>
        <begin position="39"/>
        <end position="139"/>
    </location>
</feature>
<dbReference type="SUPFAM" id="SSF47769">
    <property type="entry name" value="SAM/Pointed domain"/>
    <property type="match status" value="1"/>
</dbReference>
<dbReference type="PANTHER" id="PTHR12247:SF129">
    <property type="entry name" value="SOP-2-RELATED PROTEIN 3"/>
    <property type="match status" value="1"/>
</dbReference>
<evidence type="ECO:0000256" key="3">
    <source>
        <dbReference type="ARBA" id="ARBA00022737"/>
    </source>
</evidence>
<dbReference type="GO" id="GO:0003714">
    <property type="term" value="F:transcription corepressor activity"/>
    <property type="evidence" value="ECO:0007669"/>
    <property type="project" value="InterPro"/>
</dbReference>
<dbReference type="SUPFAM" id="SSF63748">
    <property type="entry name" value="Tudor/PWWP/MBT"/>
    <property type="match status" value="4"/>
</dbReference>
<reference evidence="9" key="1">
    <citation type="submission" date="2025-08" db="UniProtKB">
        <authorList>
            <consortium name="RefSeq"/>
        </authorList>
    </citation>
    <scope>IDENTIFICATION</scope>
    <source>
        <tissue evidence="9">Sperm</tissue>
    </source>
</reference>
<dbReference type="SMART" id="SM00454">
    <property type="entry name" value="SAM"/>
    <property type="match status" value="1"/>
</dbReference>
<keyword evidence="3" id="KW-0677">Repeat</keyword>
<dbReference type="AlphaFoldDB" id="A0AAJ7TTS7"/>
<dbReference type="GO" id="GO:0005634">
    <property type="term" value="C:nucleus"/>
    <property type="evidence" value="ECO:0007669"/>
    <property type="project" value="UniProtKB-SubCell"/>
</dbReference>
<evidence type="ECO:0000313" key="8">
    <source>
        <dbReference type="Proteomes" id="UP001318040"/>
    </source>
</evidence>
<keyword evidence="2" id="KW-0678">Repressor</keyword>
<feature type="region of interest" description="Disordered" evidence="6">
    <location>
        <begin position="729"/>
        <end position="912"/>
    </location>
</feature>
<evidence type="ECO:0000256" key="6">
    <source>
        <dbReference type="SAM" id="MobiDB-lite"/>
    </source>
</evidence>
<organism evidence="8 9">
    <name type="scientific">Petromyzon marinus</name>
    <name type="common">Sea lamprey</name>
    <dbReference type="NCBI Taxonomy" id="7757"/>
    <lineage>
        <taxon>Eukaryota</taxon>
        <taxon>Metazoa</taxon>
        <taxon>Chordata</taxon>
        <taxon>Craniata</taxon>
        <taxon>Vertebrata</taxon>
        <taxon>Cyclostomata</taxon>
        <taxon>Hyperoartia</taxon>
        <taxon>Petromyzontiformes</taxon>
        <taxon>Petromyzontidae</taxon>
        <taxon>Petromyzon</taxon>
    </lineage>
</organism>
<keyword evidence="8" id="KW-1185">Reference proteome</keyword>
<feature type="compositionally biased region" description="Basic and acidic residues" evidence="6">
    <location>
        <begin position="896"/>
        <end position="912"/>
    </location>
</feature>
<dbReference type="Pfam" id="PF00536">
    <property type="entry name" value="SAM_1"/>
    <property type="match status" value="1"/>
</dbReference>
<dbReference type="RefSeq" id="XP_032822573.1">
    <property type="nucleotide sequence ID" value="XM_032966682.1"/>
</dbReference>
<feature type="compositionally biased region" description="Basic residues" evidence="6">
    <location>
        <begin position="741"/>
        <end position="751"/>
    </location>
</feature>
<dbReference type="InterPro" id="IPR001660">
    <property type="entry name" value="SAM"/>
</dbReference>
<evidence type="ECO:0000256" key="1">
    <source>
        <dbReference type="ARBA" id="ARBA00004123"/>
    </source>
</evidence>
<evidence type="ECO:0000256" key="2">
    <source>
        <dbReference type="ARBA" id="ARBA00022491"/>
    </source>
</evidence>
<feature type="compositionally biased region" description="Acidic residues" evidence="6">
    <location>
        <begin position="767"/>
        <end position="788"/>
    </location>
</feature>
<evidence type="ECO:0000259" key="7">
    <source>
        <dbReference type="SMART" id="SM00454"/>
    </source>
</evidence>
<dbReference type="InterPro" id="IPR037604">
    <property type="entry name" value="Scm-like-4MBT1/2_SAM"/>
</dbReference>
<dbReference type="PANTHER" id="PTHR12247">
    <property type="entry name" value="POLYCOMB GROUP PROTEIN"/>
    <property type="match status" value="1"/>
</dbReference>
<dbReference type="GO" id="GO:0003682">
    <property type="term" value="F:chromatin binding"/>
    <property type="evidence" value="ECO:0007669"/>
    <property type="project" value="TreeGrafter"/>
</dbReference>
<feature type="compositionally biased region" description="Pro residues" evidence="6">
    <location>
        <begin position="827"/>
        <end position="837"/>
    </location>
</feature>
<evidence type="ECO:0000313" key="9">
    <source>
        <dbReference type="RefSeq" id="XP_032822573.1"/>
    </source>
</evidence>
<dbReference type="InterPro" id="IPR013761">
    <property type="entry name" value="SAM/pointed_sf"/>
</dbReference>
<dbReference type="Gene3D" id="1.10.150.50">
    <property type="entry name" value="Transcription Factor, Ets-1"/>
    <property type="match status" value="1"/>
</dbReference>
<evidence type="ECO:0000256" key="4">
    <source>
        <dbReference type="ARBA" id="ARBA00023242"/>
    </source>
</evidence>
<dbReference type="SMART" id="SM00561">
    <property type="entry name" value="MBT"/>
    <property type="match status" value="4"/>
</dbReference>
<comment type="subcellular location">
    <subcellularLocation>
        <location evidence="1">Nucleus</location>
    </subcellularLocation>
</comment>
<feature type="compositionally biased region" description="Low complexity" evidence="6">
    <location>
        <begin position="866"/>
        <end position="878"/>
    </location>
</feature>
<dbReference type="InterPro" id="IPR004092">
    <property type="entry name" value="Mbt"/>
</dbReference>
<name>A0AAJ7TTS7_PETMA</name>
<protein>
    <submittedName>
        <fullName evidence="9">Scm-like with four MBT domains protein 1</fullName>
    </submittedName>
</protein>
<dbReference type="Pfam" id="PF02820">
    <property type="entry name" value="MBT"/>
    <property type="match status" value="4"/>
</dbReference>
<dbReference type="GO" id="GO:0042393">
    <property type="term" value="F:histone binding"/>
    <property type="evidence" value="ECO:0007669"/>
    <property type="project" value="InterPro"/>
</dbReference>
<feature type="domain" description="SAM" evidence="7">
    <location>
        <begin position="921"/>
        <end position="987"/>
    </location>
</feature>
<feature type="compositionally biased region" description="Polar residues" evidence="6">
    <location>
        <begin position="753"/>
        <end position="766"/>
    </location>
</feature>
<proteinExistence type="predicted"/>
<dbReference type="Gene3D" id="2.30.30.140">
    <property type="match status" value="4"/>
</dbReference>
<feature type="repeat" description="MBT" evidence="5">
    <location>
        <begin position="147"/>
        <end position="273"/>
    </location>
</feature>
<dbReference type="PROSITE" id="PS51079">
    <property type="entry name" value="MBT"/>
    <property type="match status" value="4"/>
</dbReference>
<dbReference type="Pfam" id="PF12140">
    <property type="entry name" value="SLED"/>
    <property type="match status" value="1"/>
</dbReference>
<dbReference type="CDD" id="cd09581">
    <property type="entry name" value="SAM_Scm-like-4MBT1_2"/>
    <property type="match status" value="1"/>
</dbReference>
<dbReference type="CDD" id="cd20093">
    <property type="entry name" value="MBT_SFMBT_rpt1"/>
    <property type="match status" value="1"/>
</dbReference>